<organism evidence="3 4">
    <name type="scientific">Buddleja alternifolia</name>
    <dbReference type="NCBI Taxonomy" id="168488"/>
    <lineage>
        <taxon>Eukaryota</taxon>
        <taxon>Viridiplantae</taxon>
        <taxon>Streptophyta</taxon>
        <taxon>Embryophyta</taxon>
        <taxon>Tracheophyta</taxon>
        <taxon>Spermatophyta</taxon>
        <taxon>Magnoliopsida</taxon>
        <taxon>eudicotyledons</taxon>
        <taxon>Gunneridae</taxon>
        <taxon>Pentapetalae</taxon>
        <taxon>asterids</taxon>
        <taxon>lamiids</taxon>
        <taxon>Lamiales</taxon>
        <taxon>Scrophulariaceae</taxon>
        <taxon>Buddlejeae</taxon>
        <taxon>Buddleja</taxon>
    </lineage>
</organism>
<dbReference type="PANTHER" id="PTHR45023:SF4">
    <property type="entry name" value="GLYCINE-RICH PROTEIN-RELATED"/>
    <property type="match status" value="1"/>
</dbReference>
<evidence type="ECO:0000313" key="4">
    <source>
        <dbReference type="Proteomes" id="UP000826271"/>
    </source>
</evidence>
<protein>
    <recommendedName>
        <fullName evidence="2">No apical meristem-associated C-terminal domain-containing protein</fullName>
    </recommendedName>
</protein>
<sequence>MPSPQGLDTIDLTNEQSDVVTEKRQIWRTEDEKLMISAFLTISNDSVVGTDQQGQTFWKRVAKYYNEHRLSRPERKAGPMKTHYHKVIAKVNLFIGILATQVKKRQSGASDDQIIQEARELYKIANKNLEFKFDHVWKMVKDEPKWSMQQGSEESSKKKKTRINEEGDYTSSNPSTPSFQSEDVNEAERRPIGQKAAKKKGRVKLLNPQQKLVVMGRRVLGRRGSWNADVAVQEPLLGFHHCGCSKFLSSFRLSFRGIARLSSTQLQVSKYFHAILAAILKLHNLLLDSPVPIGDDCTNQRWKSFKGYLGALDGTYIKVKVKESEKGRSRTRKGDIAVTALVVCDVNQNFIYL</sequence>
<dbReference type="Proteomes" id="UP000826271">
    <property type="component" value="Unassembled WGS sequence"/>
</dbReference>
<evidence type="ECO:0000256" key="1">
    <source>
        <dbReference type="SAM" id="MobiDB-lite"/>
    </source>
</evidence>
<reference evidence="3" key="1">
    <citation type="submission" date="2019-10" db="EMBL/GenBank/DDBJ databases">
        <authorList>
            <person name="Zhang R."/>
            <person name="Pan Y."/>
            <person name="Wang J."/>
            <person name="Ma R."/>
            <person name="Yu S."/>
        </authorList>
    </citation>
    <scope>NUCLEOTIDE SEQUENCE</scope>
    <source>
        <strain evidence="3">LA-IB0</strain>
        <tissue evidence="3">Leaf</tissue>
    </source>
</reference>
<name>A0AAV6W7N4_9LAMI</name>
<dbReference type="InterPro" id="IPR029466">
    <property type="entry name" value="NAM-associated_C"/>
</dbReference>
<dbReference type="PANTHER" id="PTHR45023">
    <property type="match status" value="1"/>
</dbReference>
<keyword evidence="4" id="KW-1185">Reference proteome</keyword>
<comment type="caution">
    <text evidence="3">The sequence shown here is derived from an EMBL/GenBank/DDBJ whole genome shotgun (WGS) entry which is preliminary data.</text>
</comment>
<evidence type="ECO:0000259" key="2">
    <source>
        <dbReference type="Pfam" id="PF14303"/>
    </source>
</evidence>
<proteinExistence type="predicted"/>
<dbReference type="EMBL" id="WHWC01000017">
    <property type="protein sequence ID" value="KAG8366138.1"/>
    <property type="molecule type" value="Genomic_DNA"/>
</dbReference>
<feature type="region of interest" description="Disordered" evidence="1">
    <location>
        <begin position="146"/>
        <end position="200"/>
    </location>
</feature>
<dbReference type="AlphaFoldDB" id="A0AAV6W7N4"/>
<gene>
    <name evidence="3" type="ORF">BUALT_Bualt17G0044800</name>
</gene>
<dbReference type="Pfam" id="PF14303">
    <property type="entry name" value="NAM-associated"/>
    <property type="match status" value="1"/>
</dbReference>
<feature type="domain" description="No apical meristem-associated C-terminal" evidence="2">
    <location>
        <begin position="131"/>
        <end position="202"/>
    </location>
</feature>
<evidence type="ECO:0000313" key="3">
    <source>
        <dbReference type="EMBL" id="KAG8366138.1"/>
    </source>
</evidence>
<accession>A0AAV6W7N4</accession>
<feature type="compositionally biased region" description="Polar residues" evidence="1">
    <location>
        <begin position="169"/>
        <end position="182"/>
    </location>
</feature>